<protein>
    <submittedName>
        <fullName evidence="1">Uncharacterized protein</fullName>
    </submittedName>
</protein>
<evidence type="ECO:0000313" key="1">
    <source>
        <dbReference type="EMBL" id="XRP74549.1"/>
    </source>
</evidence>
<proteinExistence type="predicted"/>
<keyword evidence="2" id="KW-1185">Reference proteome</keyword>
<evidence type="ECO:0000313" key="2">
    <source>
        <dbReference type="Proteomes" id="UP001196097"/>
    </source>
</evidence>
<dbReference type="Proteomes" id="UP001196097">
    <property type="component" value="Chromosome"/>
</dbReference>
<reference evidence="1 2" key="1">
    <citation type="journal article" date="2021" name="ISME J.">
        <title>Genomic evolution of the class Acidithiobacillia: deep-branching Proteobacteria living in extreme acidic conditions.</title>
        <authorList>
            <person name="Moya-Beltran A."/>
            <person name="Beard S."/>
            <person name="Rojas-Villalobos C."/>
            <person name="Issotta F."/>
            <person name="Gallardo Y."/>
            <person name="Ulloa R."/>
            <person name="Giaveno A."/>
            <person name="Degli Esposti M."/>
            <person name="Johnson D.B."/>
            <person name="Quatrini R."/>
        </authorList>
    </citation>
    <scope>NUCLEOTIDE SEQUENCE [LARGE SCALE GENOMIC DNA]</scope>
    <source>
        <strain evidence="1 2">CF3</strain>
    </source>
</reference>
<gene>
    <name evidence="1" type="ORF">HF292_013810</name>
</gene>
<accession>A0ACD5IM67</accession>
<sequence length="139" mass="15061">MGSPIESYLVQHALVVLCAEMQQEIYKIVLHRAAQANDKQIANFVYNAAQRVLRSVGKSELAGFMGCFGQDEKEKFNQFMEDAAVTKYNNAVNNRHDVAHSSGVQVTFPELKEAVAAASGILQAMEDSLKKAGDAGPSG</sequence>
<organism evidence="1 2">
    <name type="scientific">Acidithiobacillus ferruginosus</name>
    <dbReference type="NCBI Taxonomy" id="3063951"/>
    <lineage>
        <taxon>Bacteria</taxon>
        <taxon>Pseudomonadati</taxon>
        <taxon>Pseudomonadota</taxon>
        <taxon>Acidithiobacillia</taxon>
        <taxon>Acidithiobacillales</taxon>
        <taxon>Acidithiobacillaceae</taxon>
        <taxon>Acidithiobacillus</taxon>
    </lineage>
</organism>
<name>A0ACD5IM67_9PROT</name>
<dbReference type="EMBL" id="CP130946">
    <property type="protein sequence ID" value="XRP74549.1"/>
    <property type="molecule type" value="Genomic_DNA"/>
</dbReference>